<proteinExistence type="predicted"/>
<protein>
    <submittedName>
        <fullName evidence="1">Uncharacterized protein</fullName>
    </submittedName>
</protein>
<comment type="caution">
    <text evidence="1">The sequence shown here is derived from an EMBL/GenBank/DDBJ whole genome shotgun (WGS) entry which is preliminary data.</text>
</comment>
<evidence type="ECO:0000313" key="1">
    <source>
        <dbReference type="EMBL" id="RNA27917.1"/>
    </source>
</evidence>
<accession>A0A3M7RX78</accession>
<dbReference type="EMBL" id="REGN01002474">
    <property type="protein sequence ID" value="RNA27917.1"/>
    <property type="molecule type" value="Genomic_DNA"/>
</dbReference>
<dbReference type="OrthoDB" id="10460527at2759"/>
<organism evidence="1 2">
    <name type="scientific">Brachionus plicatilis</name>
    <name type="common">Marine rotifer</name>
    <name type="synonym">Brachionus muelleri</name>
    <dbReference type="NCBI Taxonomy" id="10195"/>
    <lineage>
        <taxon>Eukaryota</taxon>
        <taxon>Metazoa</taxon>
        <taxon>Spiralia</taxon>
        <taxon>Gnathifera</taxon>
        <taxon>Rotifera</taxon>
        <taxon>Eurotatoria</taxon>
        <taxon>Monogononta</taxon>
        <taxon>Pseudotrocha</taxon>
        <taxon>Ploima</taxon>
        <taxon>Brachionidae</taxon>
        <taxon>Brachionus</taxon>
    </lineage>
</organism>
<keyword evidence="2" id="KW-1185">Reference proteome</keyword>
<dbReference type="Proteomes" id="UP000276133">
    <property type="component" value="Unassembled WGS sequence"/>
</dbReference>
<feature type="non-terminal residue" evidence="1">
    <location>
        <position position="352"/>
    </location>
</feature>
<gene>
    <name evidence="1" type="ORF">BpHYR1_023022</name>
</gene>
<name>A0A3M7RX78_BRAPC</name>
<evidence type="ECO:0000313" key="2">
    <source>
        <dbReference type="Proteomes" id="UP000276133"/>
    </source>
</evidence>
<dbReference type="AlphaFoldDB" id="A0A3M7RX78"/>
<reference evidence="1 2" key="1">
    <citation type="journal article" date="2018" name="Sci. Rep.">
        <title>Genomic signatures of local adaptation to the degree of environmental predictability in rotifers.</title>
        <authorList>
            <person name="Franch-Gras L."/>
            <person name="Hahn C."/>
            <person name="Garcia-Roger E.M."/>
            <person name="Carmona M.J."/>
            <person name="Serra M."/>
            <person name="Gomez A."/>
        </authorList>
    </citation>
    <scope>NUCLEOTIDE SEQUENCE [LARGE SCALE GENOMIC DNA]</scope>
    <source>
        <strain evidence="1">HYR1</strain>
    </source>
</reference>
<sequence>MGQEQSRESKFSTLQLKKYDDVISIDMVQIEKKMIMLDECISNTRSKLEEDFRQYEENLSQYLLSPSLIKSRILLKKSELTSSINRSIKKLYFMENFKSLNEILSENFYYMTKNLNFYKKIKYFEFINFCEELKANHLDEKCYNYIILPISRYKIFYCCANFYKKSCIKIVNRHGLELHRRAINPNFYFSNFVVYGRSIAGIYSDIRTNKTLIEIYNDELELEASKLFDHKLELIYLNSEELVCKSKEKLNLYFFLNLKLEQVFSFDVKGKNESIQLHDGDIEILGLNYLEIHILVKSKKLLKRIDRKTGKSTGSIDLIKRFDEQENEINFSYLQMDLDQSIFLVKDNIQQL</sequence>